<dbReference type="EMBL" id="QKYT01000711">
    <property type="protein sequence ID" value="RIA82038.1"/>
    <property type="molecule type" value="Genomic_DNA"/>
</dbReference>
<evidence type="ECO:0000313" key="2">
    <source>
        <dbReference type="Proteomes" id="UP000265703"/>
    </source>
</evidence>
<accession>A0A397S7V6</accession>
<sequence>MVLASGEMYHSNEAWISGTENKNLVLLLGLMLEAHGISAGLSLGRTVRELVEVEDNYHEICNGHDYISHVGYIYLGLVWVPSNSGDLDKADETYDKDEYCLIYIFCGVNGIVFVDPGVSVDLDESLADINTKVEEVFLISEIKGGFISSITKILVCSVTNKGKYMGVRKIGFRGIDHEEIIYMDLQVDPIVTAMIMRGHVEMLCGNVEGNVFFDRRFLNKRIFVKRTGHNDLVEVEKWPAS</sequence>
<gene>
    <name evidence="1" type="ORF">C1645_881272</name>
</gene>
<name>A0A397S7V6_9GLOM</name>
<dbReference type="AlphaFoldDB" id="A0A397S7V6"/>
<protein>
    <submittedName>
        <fullName evidence="1">Uncharacterized protein</fullName>
    </submittedName>
</protein>
<organism evidence="1 2">
    <name type="scientific">Glomus cerebriforme</name>
    <dbReference type="NCBI Taxonomy" id="658196"/>
    <lineage>
        <taxon>Eukaryota</taxon>
        <taxon>Fungi</taxon>
        <taxon>Fungi incertae sedis</taxon>
        <taxon>Mucoromycota</taxon>
        <taxon>Glomeromycotina</taxon>
        <taxon>Glomeromycetes</taxon>
        <taxon>Glomerales</taxon>
        <taxon>Glomeraceae</taxon>
        <taxon>Glomus</taxon>
    </lineage>
</organism>
<keyword evidence="2" id="KW-1185">Reference proteome</keyword>
<reference evidence="1 2" key="1">
    <citation type="submission" date="2018-06" db="EMBL/GenBank/DDBJ databases">
        <title>Comparative genomics reveals the genomic features of Rhizophagus irregularis, R. cerebriforme, R. diaphanum and Gigaspora rosea, and their symbiotic lifestyle signature.</title>
        <authorList>
            <person name="Morin E."/>
            <person name="San Clemente H."/>
            <person name="Chen E.C.H."/>
            <person name="De La Providencia I."/>
            <person name="Hainaut M."/>
            <person name="Kuo A."/>
            <person name="Kohler A."/>
            <person name="Murat C."/>
            <person name="Tang N."/>
            <person name="Roy S."/>
            <person name="Loubradou J."/>
            <person name="Henrissat B."/>
            <person name="Grigoriev I.V."/>
            <person name="Corradi N."/>
            <person name="Roux C."/>
            <person name="Martin F.M."/>
        </authorList>
    </citation>
    <scope>NUCLEOTIDE SEQUENCE [LARGE SCALE GENOMIC DNA]</scope>
    <source>
        <strain evidence="1 2">DAOM 227022</strain>
    </source>
</reference>
<dbReference type="Proteomes" id="UP000265703">
    <property type="component" value="Unassembled WGS sequence"/>
</dbReference>
<proteinExistence type="predicted"/>
<comment type="caution">
    <text evidence="1">The sequence shown here is derived from an EMBL/GenBank/DDBJ whole genome shotgun (WGS) entry which is preliminary data.</text>
</comment>
<evidence type="ECO:0000313" key="1">
    <source>
        <dbReference type="EMBL" id="RIA82038.1"/>
    </source>
</evidence>